<proteinExistence type="predicted"/>
<keyword evidence="2" id="KW-1185">Reference proteome</keyword>
<name>A0ABS3LQF2_9PROT</name>
<evidence type="ECO:0000313" key="2">
    <source>
        <dbReference type="Proteomes" id="UP000664399"/>
    </source>
</evidence>
<dbReference type="EMBL" id="JAFVMG010000038">
    <property type="protein sequence ID" value="MBO1329589.1"/>
    <property type="molecule type" value="Genomic_DNA"/>
</dbReference>
<accession>A0ABS3LQF2</accession>
<dbReference type="Proteomes" id="UP000664399">
    <property type="component" value="Unassembled WGS sequence"/>
</dbReference>
<comment type="caution">
    <text evidence="1">The sequence shown here is derived from an EMBL/GenBank/DDBJ whole genome shotgun (WGS) entry which is preliminary data.</text>
</comment>
<organism evidence="1 2">
    <name type="scientific">Acetobacter suratthaniensis</name>
    <dbReference type="NCBI Taxonomy" id="1502841"/>
    <lineage>
        <taxon>Bacteria</taxon>
        <taxon>Pseudomonadati</taxon>
        <taxon>Pseudomonadota</taxon>
        <taxon>Alphaproteobacteria</taxon>
        <taxon>Acetobacterales</taxon>
        <taxon>Acetobacteraceae</taxon>
        <taxon>Acetobacter</taxon>
    </lineage>
</organism>
<gene>
    <name evidence="1" type="ORF">J2D75_14110</name>
</gene>
<reference evidence="1 2" key="1">
    <citation type="submission" date="2021-03" db="EMBL/GenBank/DDBJ databases">
        <title>The complete genome sequence of Acetobacter suratthaniensis TBRC 1719.</title>
        <authorList>
            <person name="Charoenyingcharoen P."/>
            <person name="Yukphan P."/>
        </authorList>
    </citation>
    <scope>NUCLEOTIDE SEQUENCE [LARGE SCALE GENOMIC DNA]</scope>
    <source>
        <strain evidence="1 2">TBRC 1719</strain>
    </source>
</reference>
<sequence length="293" mass="32807">MKAGRAGSIPDDVATKSTDRVSHPLTNLLKEIGEAVANLNTLVVGLDAVESGHEKPESLDISWSPIDRRIAARRSRKFVLEAVLVRVAEAISEYVTALSKLPQFATVRSKWDGNTSASDRVADVLECCLGNKNFVVPATVLLVHWRNRIVHRKSKAKLDTDHKRLLQESDDEISDKYKHLNVDCLLCHFEEQRPTLKDVSSLISMSIRATRDCDKHIQINLSKDALDAWLTYYDIFPILARVKAETAPEKLDAAIRRVLRANAPLLLDSYNTHYFPLGDAQEGITQRLSSNES</sequence>
<dbReference type="RefSeq" id="WP_207855419.1">
    <property type="nucleotide sequence ID" value="NZ_JAFVMG010000038.1"/>
</dbReference>
<evidence type="ECO:0000313" key="1">
    <source>
        <dbReference type="EMBL" id="MBO1329589.1"/>
    </source>
</evidence>
<protein>
    <submittedName>
        <fullName evidence="1">Uncharacterized protein</fullName>
    </submittedName>
</protein>